<dbReference type="CDD" id="cd10446">
    <property type="entry name" value="GIY-YIG_unchar_1"/>
    <property type="match status" value="1"/>
</dbReference>
<sequence>MALTLGPILHDAGIDPSDVLVIRHAFTREQEDTGRLGLHADSTAEEILAYTGQQSVSPLGFPANPPRLWVVFIKEGGDRARLWSVLENRGEVSRDEELRYFDLAHTQQHLADLWERLVIGWRVPRRWFVNGATAAVYPVVEIADAQPIPFPGFDRLILDYVQLQAVMREHRYASWRTALSSVVGIYLITDTRDGRQYVGKADGAESISQRWRAYAANGHGGNVELRGMDPTGFRYSVLRVFDPATPTKVVDAAETHFKRALDTRAHGLNRN</sequence>
<gene>
    <name evidence="1" type="ORF">BW730_04010</name>
</gene>
<dbReference type="AlphaFoldDB" id="A0A1Q2CL25"/>
<evidence type="ECO:0000313" key="1">
    <source>
        <dbReference type="EMBL" id="AQP46817.1"/>
    </source>
</evidence>
<protein>
    <submittedName>
        <fullName evidence="1">Uncharacterized protein</fullName>
    </submittedName>
</protein>
<organism evidence="1 2">
    <name type="scientific">Tessaracoccus aquimaris</name>
    <dbReference type="NCBI Taxonomy" id="1332264"/>
    <lineage>
        <taxon>Bacteria</taxon>
        <taxon>Bacillati</taxon>
        <taxon>Actinomycetota</taxon>
        <taxon>Actinomycetes</taxon>
        <taxon>Propionibacteriales</taxon>
        <taxon>Propionibacteriaceae</taxon>
        <taxon>Tessaracoccus</taxon>
    </lineage>
</organism>
<accession>A0A1Q2CL25</accession>
<proteinExistence type="predicted"/>
<keyword evidence="2" id="KW-1185">Reference proteome</keyword>
<dbReference type="RefSeq" id="WP_077685127.1">
    <property type="nucleotide sequence ID" value="NZ_CP019606.1"/>
</dbReference>
<evidence type="ECO:0000313" key="2">
    <source>
        <dbReference type="Proteomes" id="UP000188145"/>
    </source>
</evidence>
<name>A0A1Q2CL25_9ACTN</name>
<dbReference type="KEGG" id="tes:BW730_04010"/>
<dbReference type="STRING" id="1332264.BW730_04010"/>
<reference evidence="2" key="1">
    <citation type="submission" date="2017-02" db="EMBL/GenBank/DDBJ databases">
        <title>Tessaracoccus aquaemaris sp. nov., isolated from the intestine of a Korean rockfish, Sebastes schlegelii, in a marine aquaculture pond.</title>
        <authorList>
            <person name="Tak E.J."/>
            <person name="Bae J.-W."/>
        </authorList>
    </citation>
    <scope>NUCLEOTIDE SEQUENCE [LARGE SCALE GENOMIC DNA]</scope>
    <source>
        <strain evidence="2">NSG39</strain>
    </source>
</reference>
<dbReference type="EMBL" id="CP019606">
    <property type="protein sequence ID" value="AQP46817.1"/>
    <property type="molecule type" value="Genomic_DNA"/>
</dbReference>
<dbReference type="InterPro" id="IPR035901">
    <property type="entry name" value="GIY-YIG_endonuc_sf"/>
</dbReference>
<dbReference type="Proteomes" id="UP000188145">
    <property type="component" value="Chromosome"/>
</dbReference>
<dbReference type="SUPFAM" id="SSF82771">
    <property type="entry name" value="GIY-YIG endonuclease"/>
    <property type="match status" value="1"/>
</dbReference>
<dbReference type="OrthoDB" id="89044at2"/>
<dbReference type="Gene3D" id="3.40.1440.10">
    <property type="entry name" value="GIY-YIG endonuclease"/>
    <property type="match status" value="1"/>
</dbReference>